<reference evidence="1 2" key="1">
    <citation type="submission" date="2018-09" db="EMBL/GenBank/DDBJ databases">
        <authorList>
            <person name="Zhu H."/>
        </authorList>
    </citation>
    <scope>NUCLEOTIDE SEQUENCE [LARGE SCALE GENOMIC DNA]</scope>
    <source>
        <strain evidence="1 2">K1W22B-8</strain>
    </source>
</reference>
<dbReference type="AlphaFoldDB" id="A0A418VUF4"/>
<organism evidence="1 2">
    <name type="scientific">Oleomonas cavernae</name>
    <dbReference type="NCBI Taxonomy" id="2320859"/>
    <lineage>
        <taxon>Bacteria</taxon>
        <taxon>Pseudomonadati</taxon>
        <taxon>Pseudomonadota</taxon>
        <taxon>Alphaproteobacteria</taxon>
        <taxon>Acetobacterales</taxon>
        <taxon>Acetobacteraceae</taxon>
        <taxon>Oleomonas</taxon>
    </lineage>
</organism>
<protein>
    <submittedName>
        <fullName evidence="1">SRPBCC family protein</fullName>
    </submittedName>
</protein>
<dbReference type="InterPro" id="IPR023393">
    <property type="entry name" value="START-like_dom_sf"/>
</dbReference>
<dbReference type="SUPFAM" id="SSF55961">
    <property type="entry name" value="Bet v1-like"/>
    <property type="match status" value="1"/>
</dbReference>
<proteinExistence type="predicted"/>
<evidence type="ECO:0000313" key="1">
    <source>
        <dbReference type="EMBL" id="RJF80775.1"/>
    </source>
</evidence>
<dbReference type="RefSeq" id="WP_119782827.1">
    <property type="nucleotide sequence ID" value="NZ_QYUK01000016.1"/>
</dbReference>
<dbReference type="Proteomes" id="UP000284605">
    <property type="component" value="Unassembled WGS sequence"/>
</dbReference>
<dbReference type="CDD" id="cd07812">
    <property type="entry name" value="SRPBCC"/>
    <property type="match status" value="1"/>
</dbReference>
<dbReference type="InterPro" id="IPR019587">
    <property type="entry name" value="Polyketide_cyclase/dehydratase"/>
</dbReference>
<dbReference type="Gene3D" id="3.30.530.20">
    <property type="match status" value="1"/>
</dbReference>
<dbReference type="EMBL" id="QYUK01000016">
    <property type="protein sequence ID" value="RJF80775.1"/>
    <property type="molecule type" value="Genomic_DNA"/>
</dbReference>
<comment type="caution">
    <text evidence="1">The sequence shown here is derived from an EMBL/GenBank/DDBJ whole genome shotgun (WGS) entry which is preliminary data.</text>
</comment>
<name>A0A418VUF4_9PROT</name>
<dbReference type="Pfam" id="PF10604">
    <property type="entry name" value="Polyketide_cyc2"/>
    <property type="match status" value="1"/>
</dbReference>
<gene>
    <name evidence="1" type="ORF">D3874_27205</name>
</gene>
<dbReference type="OrthoDB" id="7468261at2"/>
<accession>A0A418VUF4</accession>
<evidence type="ECO:0000313" key="2">
    <source>
        <dbReference type="Proteomes" id="UP000284605"/>
    </source>
</evidence>
<sequence>MPSPARRLRHHLARTVAVTAPPDAVFAHLDDQTRLAEHMQKPSAMMGGGQMTYAFDAGRGQAVGSHIRMGGSAFGVSLSVDEVVTERVPPSRKAWQTAGPVRLLIIGGYAMGFDIVPSGQGCRLTVWINYDLPPGPLGWLALPLAALYGRWCIARMAGDAVSHFAT</sequence>
<keyword evidence="2" id="KW-1185">Reference proteome</keyword>